<evidence type="ECO:0000256" key="6">
    <source>
        <dbReference type="SAM" id="Phobius"/>
    </source>
</evidence>
<evidence type="ECO:0000256" key="5">
    <source>
        <dbReference type="ARBA" id="ARBA00029630"/>
    </source>
</evidence>
<evidence type="ECO:0000256" key="1">
    <source>
        <dbReference type="ARBA" id="ARBA00011494"/>
    </source>
</evidence>
<dbReference type="GO" id="GO:0045046">
    <property type="term" value="P:protein import into peroxisome membrane"/>
    <property type="evidence" value="ECO:0007669"/>
    <property type="project" value="TreeGrafter"/>
</dbReference>
<organism evidence="7 8">
    <name type="scientific">Parthenolecanium corni</name>
    <dbReference type="NCBI Taxonomy" id="536013"/>
    <lineage>
        <taxon>Eukaryota</taxon>
        <taxon>Metazoa</taxon>
        <taxon>Ecdysozoa</taxon>
        <taxon>Arthropoda</taxon>
        <taxon>Hexapoda</taxon>
        <taxon>Insecta</taxon>
        <taxon>Pterygota</taxon>
        <taxon>Neoptera</taxon>
        <taxon>Paraneoptera</taxon>
        <taxon>Hemiptera</taxon>
        <taxon>Sternorrhyncha</taxon>
        <taxon>Coccoidea</taxon>
        <taxon>Coccidae</taxon>
        <taxon>Parthenolecanium</taxon>
    </lineage>
</organism>
<evidence type="ECO:0000256" key="3">
    <source>
        <dbReference type="ARBA" id="ARBA00022593"/>
    </source>
</evidence>
<accession>A0AAN9TCC7</accession>
<feature type="transmembrane region" description="Helical" evidence="6">
    <location>
        <begin position="119"/>
        <end position="143"/>
    </location>
</feature>
<evidence type="ECO:0000313" key="8">
    <source>
        <dbReference type="Proteomes" id="UP001367676"/>
    </source>
</evidence>
<sequence length="337" mass="38733">MELFQSLKTFLYNHRRKFIISGIVFGGSVAIFNVLKTIFEANQKHKISEFLENIRRQRHFETIQVTCDKTIISLGKRLEKEIVDVLNIDAIVTDLKKNSTNSLELWETLKISVFTQICLVVYAHTLIVFVMKIQFAIIGGYLYKNLNENNTQLDRNIQEQYFALCVDFMKDGLHDLLEFLKVKVINIISGLDLTKPLSIQNVQDLFWSIQASVLNDEFVENIPYYLRIRAQMKTTSHPVLLQVYEETGDIICAKELTANCVNSLLNCGFTYVTQELLAVLSNSGKGDAELPTVKMLPIMHNLIKSKMKEPDTSVWLQKLMKSEKLEILSANIYESYC</sequence>
<keyword evidence="6" id="KW-0812">Transmembrane</keyword>
<keyword evidence="6" id="KW-1133">Transmembrane helix</keyword>
<protein>
    <recommendedName>
        <fullName evidence="2">Peroxisomal biogenesis factor 3</fullName>
    </recommendedName>
    <alternativeName>
        <fullName evidence="5">Peroxisomal assembly protein PEX3</fullName>
    </alternativeName>
</protein>
<keyword evidence="6" id="KW-0472">Membrane</keyword>
<dbReference type="Proteomes" id="UP001367676">
    <property type="component" value="Unassembled WGS sequence"/>
</dbReference>
<dbReference type="EMBL" id="JBBCAQ010000034">
    <property type="protein sequence ID" value="KAK7580521.1"/>
    <property type="molecule type" value="Genomic_DNA"/>
</dbReference>
<gene>
    <name evidence="7" type="ORF">V9T40_001150</name>
</gene>
<dbReference type="AlphaFoldDB" id="A0AAN9TCC7"/>
<comment type="function">
    <text evidence="4">Involved in peroxisome biosynthesis and integrity. Assembles membrane vesicles before the matrix proteins are translocated. As a docking factor for PEX19, is necessary for the import of peroxisomal membrane proteins in the peroxisomes.</text>
</comment>
<reference evidence="7 8" key="1">
    <citation type="submission" date="2024-03" db="EMBL/GenBank/DDBJ databases">
        <title>Adaptation during the transition from Ophiocordyceps entomopathogen to insect associate is accompanied by gene loss and intensified selection.</title>
        <authorList>
            <person name="Ward C.M."/>
            <person name="Onetto C.A."/>
            <person name="Borneman A.R."/>
        </authorList>
    </citation>
    <scope>NUCLEOTIDE SEQUENCE [LARGE SCALE GENOMIC DNA]</scope>
    <source>
        <strain evidence="7">AWRI1</strain>
        <tissue evidence="7">Single Adult Female</tissue>
    </source>
</reference>
<comment type="caution">
    <text evidence="7">The sequence shown here is derived from an EMBL/GenBank/DDBJ whole genome shotgun (WGS) entry which is preliminary data.</text>
</comment>
<evidence type="ECO:0000313" key="7">
    <source>
        <dbReference type="EMBL" id="KAK7580521.1"/>
    </source>
</evidence>
<dbReference type="PANTHER" id="PTHR28080:SF1">
    <property type="entry name" value="PEROXISOMAL BIOGENESIS FACTOR 3"/>
    <property type="match status" value="1"/>
</dbReference>
<keyword evidence="3" id="KW-0962">Peroxisome biogenesis</keyword>
<feature type="transmembrane region" description="Helical" evidence="6">
    <location>
        <begin position="18"/>
        <end position="39"/>
    </location>
</feature>
<dbReference type="GO" id="GO:0030674">
    <property type="term" value="F:protein-macromolecule adaptor activity"/>
    <property type="evidence" value="ECO:0007669"/>
    <property type="project" value="TreeGrafter"/>
</dbReference>
<comment type="subunit">
    <text evidence="1">Interacts with PEX19.</text>
</comment>
<dbReference type="GO" id="GO:0005778">
    <property type="term" value="C:peroxisomal membrane"/>
    <property type="evidence" value="ECO:0007669"/>
    <property type="project" value="InterPro"/>
</dbReference>
<keyword evidence="8" id="KW-1185">Reference proteome</keyword>
<name>A0AAN9TCC7_9HEMI</name>
<dbReference type="PANTHER" id="PTHR28080">
    <property type="entry name" value="PEROXISOMAL BIOGENESIS FACTOR 3"/>
    <property type="match status" value="1"/>
</dbReference>
<evidence type="ECO:0000256" key="2">
    <source>
        <dbReference type="ARBA" id="ARBA00014294"/>
    </source>
</evidence>
<evidence type="ECO:0000256" key="4">
    <source>
        <dbReference type="ARBA" id="ARBA00025338"/>
    </source>
</evidence>
<dbReference type="InterPro" id="IPR006966">
    <property type="entry name" value="Peroxin-3"/>
</dbReference>
<proteinExistence type="predicted"/>